<name>A0ABW1Z8F8_9BACT</name>
<dbReference type="InterPro" id="IPR036942">
    <property type="entry name" value="Beta-barrel_TonB_sf"/>
</dbReference>
<dbReference type="Pfam" id="PF13620">
    <property type="entry name" value="CarboxypepD_reg"/>
    <property type="match status" value="1"/>
</dbReference>
<sequence length="893" mass="96610">MLYPSLLAAQQRAGTAASAAEFSGTVSDPSGARISAATVQLARNGKTLFQTTSDGSGQFHIPGATGSYDLVILAPGFEAYVRHITVGRTALNARLQIATTTENVQVDGSDHPVGLSQSDNAAAMRLDEKKMAALSDDDSTFQQQLLALAGNDDSHPAKIYVDGFSGGQIPPKDTIREVHINENPYSAEYDSMGMGRIEVFTKAGTGKWHGNIATMGNDSSFNSRSPYLYANSQPDYYRFYISGGANGPIGKKSSLYVNTQYDNQQNNAIVNAVTNTGNFSTAAPAPQLKQDYSLRFDRQLATNDSFTTRYEFNRNAQSNAGVSQYTLPIAGYGSGVNSHTLQIGETHIFTPHLELETRFQWQRTGTSQNANSGLPSIQVQGSFTGGGATLGANRNANNLFDFEEQGSYSRGAHLVRYGFRARTYHLTSYSTSGFNGTYTFPDLASYAAHTPSQVTLTAGQANFEVSTSDFAWYLEDEWKLTKNLTVDAGLRIEAQTAVPDHWDPSPHLGAAWGIGPRKNPTAVVWRTGAAIYYDRMEPSYLLTSVQRANNTAQQSYLVSNPGYVSDLTAKPSFTSATVDPSTLTTYSVAPNLRTQYSLNAGTSLDVTLGNKGSLSISYNYDHYAHVYLSRNANAPLNGVQPYGAAAGQRYQYASLGDGSNQWLGAYANYQVNKDLVLWANIFSMYGNSDSGGTSSFVSNSYNVKQDAGQLAWVRHVNLFSGINATVPFTHHFLDITGFLLARSGSHFNITTGYDNNGDSIYNDRPSFATAASDPANVVRTQWGTFNTRPVAGETIIPMNYGTSSGFFSTQLRLSHGMKFGPPAKAPKPGEKAIGRYDMRFALEVQNVTNSVMPARPVGVLSSSNFGKVLTSANSFIGNTAANRTLTLSTTFRF</sequence>
<comment type="caution">
    <text evidence="5">The sequence shown here is derived from an EMBL/GenBank/DDBJ whole genome shotgun (WGS) entry which is preliminary data.</text>
</comment>
<keyword evidence="6" id="KW-1185">Reference proteome</keyword>
<dbReference type="Gene3D" id="2.40.170.20">
    <property type="entry name" value="TonB-dependent receptor, beta-barrel domain"/>
    <property type="match status" value="1"/>
</dbReference>
<dbReference type="Pfam" id="PF25183">
    <property type="entry name" value="OMP_b-brl_4"/>
    <property type="match status" value="2"/>
</dbReference>
<dbReference type="InterPro" id="IPR057601">
    <property type="entry name" value="Oar-like_b-barrel"/>
</dbReference>
<accession>A0ABW1Z8F8</accession>
<protein>
    <submittedName>
        <fullName evidence="5">Carboxypeptidase regulatory-like domain-containing protein</fullName>
    </submittedName>
</protein>
<dbReference type="Proteomes" id="UP001596391">
    <property type="component" value="Unassembled WGS sequence"/>
</dbReference>
<organism evidence="5 6">
    <name type="scientific">Granulicella cerasi</name>
    <dbReference type="NCBI Taxonomy" id="741063"/>
    <lineage>
        <taxon>Bacteria</taxon>
        <taxon>Pseudomonadati</taxon>
        <taxon>Acidobacteriota</taxon>
        <taxon>Terriglobia</taxon>
        <taxon>Terriglobales</taxon>
        <taxon>Acidobacteriaceae</taxon>
        <taxon>Granulicella</taxon>
    </lineage>
</organism>
<proteinExistence type="predicted"/>
<comment type="subcellular location">
    <subcellularLocation>
        <location evidence="1">Cell outer membrane</location>
    </subcellularLocation>
</comment>
<feature type="domain" description="TonB-dependent transporter Oar-like beta-barrel" evidence="4">
    <location>
        <begin position="499"/>
        <end position="873"/>
    </location>
</feature>
<dbReference type="EMBL" id="JBHSWI010000001">
    <property type="protein sequence ID" value="MFC6645692.1"/>
    <property type="molecule type" value="Genomic_DNA"/>
</dbReference>
<dbReference type="SUPFAM" id="SSF49464">
    <property type="entry name" value="Carboxypeptidase regulatory domain-like"/>
    <property type="match status" value="1"/>
</dbReference>
<dbReference type="RefSeq" id="WP_390234789.1">
    <property type="nucleotide sequence ID" value="NZ_JBHSWI010000001.1"/>
</dbReference>
<dbReference type="Gene3D" id="2.60.40.1120">
    <property type="entry name" value="Carboxypeptidase-like, regulatory domain"/>
    <property type="match status" value="1"/>
</dbReference>
<evidence type="ECO:0000256" key="1">
    <source>
        <dbReference type="ARBA" id="ARBA00004442"/>
    </source>
</evidence>
<feature type="domain" description="TonB-dependent transporter Oar-like beta-barrel" evidence="4">
    <location>
        <begin position="271"/>
        <end position="497"/>
    </location>
</feature>
<gene>
    <name evidence="5" type="ORF">ACFQBQ_08875</name>
</gene>
<evidence type="ECO:0000256" key="2">
    <source>
        <dbReference type="ARBA" id="ARBA00023136"/>
    </source>
</evidence>
<keyword evidence="2" id="KW-0472">Membrane</keyword>
<evidence type="ECO:0000256" key="3">
    <source>
        <dbReference type="ARBA" id="ARBA00023237"/>
    </source>
</evidence>
<keyword evidence="3" id="KW-0998">Cell outer membrane</keyword>
<dbReference type="SUPFAM" id="SSF56935">
    <property type="entry name" value="Porins"/>
    <property type="match status" value="1"/>
</dbReference>
<evidence type="ECO:0000259" key="4">
    <source>
        <dbReference type="Pfam" id="PF25183"/>
    </source>
</evidence>
<evidence type="ECO:0000313" key="5">
    <source>
        <dbReference type="EMBL" id="MFC6645692.1"/>
    </source>
</evidence>
<dbReference type="InterPro" id="IPR008969">
    <property type="entry name" value="CarboxyPept-like_regulatory"/>
</dbReference>
<evidence type="ECO:0000313" key="6">
    <source>
        <dbReference type="Proteomes" id="UP001596391"/>
    </source>
</evidence>
<reference evidence="6" key="1">
    <citation type="journal article" date="2019" name="Int. J. Syst. Evol. Microbiol.">
        <title>The Global Catalogue of Microorganisms (GCM) 10K type strain sequencing project: providing services to taxonomists for standard genome sequencing and annotation.</title>
        <authorList>
            <consortium name="The Broad Institute Genomics Platform"/>
            <consortium name="The Broad Institute Genome Sequencing Center for Infectious Disease"/>
            <person name="Wu L."/>
            <person name="Ma J."/>
        </authorList>
    </citation>
    <scope>NUCLEOTIDE SEQUENCE [LARGE SCALE GENOMIC DNA]</scope>
    <source>
        <strain evidence="6">CGMCC 1.16026</strain>
    </source>
</reference>